<dbReference type="AlphaFoldDB" id="A0A380CFW5"/>
<evidence type="ECO:0000259" key="2">
    <source>
        <dbReference type="PROSITE" id="PS50234"/>
    </source>
</evidence>
<evidence type="ECO:0000313" key="6">
    <source>
        <dbReference type="Proteomes" id="UP000321598"/>
    </source>
</evidence>
<protein>
    <submittedName>
        <fullName evidence="4">von Willebrand factor A</fullName>
        <ecNumber evidence="4">6.6.1.2</ecNumber>
    </submittedName>
</protein>
<name>A0A380CFW5_9STAP</name>
<dbReference type="PROSITE" id="PS50234">
    <property type="entry name" value="VWFA"/>
    <property type="match status" value="1"/>
</dbReference>
<feature type="domain" description="VWFA" evidence="2">
    <location>
        <begin position="437"/>
        <end position="625"/>
    </location>
</feature>
<dbReference type="Proteomes" id="UP000254956">
    <property type="component" value="Unassembled WGS sequence"/>
</dbReference>
<reference evidence="4 5" key="1">
    <citation type="submission" date="2018-06" db="EMBL/GenBank/DDBJ databases">
        <authorList>
            <consortium name="Pathogen Informatics"/>
            <person name="Doyle S."/>
        </authorList>
    </citation>
    <scope>NUCLEOTIDE SEQUENCE [LARGE SCALE GENOMIC DNA]</scope>
    <source>
        <strain evidence="4 5">NCTC12413</strain>
    </source>
</reference>
<evidence type="ECO:0000313" key="4">
    <source>
        <dbReference type="EMBL" id="SUJ19832.1"/>
    </source>
</evidence>
<dbReference type="EMBL" id="UGZE01000001">
    <property type="protein sequence ID" value="SUJ19832.1"/>
    <property type="molecule type" value="Genomic_DNA"/>
</dbReference>
<dbReference type="SMART" id="SM00327">
    <property type="entry name" value="VWA"/>
    <property type="match status" value="1"/>
</dbReference>
<keyword evidence="4" id="KW-0436">Ligase</keyword>
<evidence type="ECO:0000256" key="1">
    <source>
        <dbReference type="SAM" id="MobiDB-lite"/>
    </source>
</evidence>
<keyword evidence="6" id="KW-1185">Reference proteome</keyword>
<dbReference type="CDD" id="cd01454">
    <property type="entry name" value="vWA_norD_type"/>
    <property type="match status" value="1"/>
</dbReference>
<sequence length="630" mass="73051">MSDRFIKFNDEQLDAKQVMMLQDLSRLLLKNKETHVKIQKFPYFDPINNVLITSSFWSHRPTHIETAGLKTDVMLAAYGYQLMDSTVVNDVINNVESFTHTKFYQQLFKLLEDKRILNIIIQERPSTQKAIILRNKVRQQFIETQINVYKTKTTFTDLLLLHLAHSFLTENFYDIPHIHPRIDDILVNMYQYLPNFFYNENSEDNKFLADRIMYQIDDILKEDMLNEYYHLPKQVYSAMETQSFEDLRRTDASNTDGTNEQENSEDIESEKAETKSADSQSSGGAYLEMELHEGTNSDVASDNDTAREGDPSDDMTDMQLKKGKGSNQTIDNEEGGSLGSNNLFALTGINENVDIDWRVPEIKPDFQQAYREVEQDVAFETKDLIKIIKKTIDREHDDERHNLTKGRLQKNLLNWFIDDQYKLFYKKQDLSQSFDATFTLLIDASASMQDKMDETIKGVVLFHETLKSLNVKHEILAFNEDAFEADENTQPNIIDEIIHYDKSIYSNEGPRIIALEPQDDNRDGVAIRIASERLLRRSHNQRFLIVFSDGEPSAYNYSQDGILDTYESVETARKMGIEVFNVFLSQEPITEDIEQTIHNIYGQFALFVEGVENLPIQLSPLLKKLLLKSF</sequence>
<dbReference type="PANTHER" id="PTHR41248:SF1">
    <property type="entry name" value="NORD PROTEIN"/>
    <property type="match status" value="1"/>
</dbReference>
<dbReference type="Gene3D" id="3.40.50.410">
    <property type="entry name" value="von Willebrand factor, type A domain"/>
    <property type="match status" value="1"/>
</dbReference>
<dbReference type="Proteomes" id="UP000321598">
    <property type="component" value="Unassembled WGS sequence"/>
</dbReference>
<dbReference type="InterPro" id="IPR036465">
    <property type="entry name" value="vWFA_dom_sf"/>
</dbReference>
<dbReference type="InterPro" id="IPR002035">
    <property type="entry name" value="VWF_A"/>
</dbReference>
<dbReference type="PANTHER" id="PTHR41248">
    <property type="entry name" value="NORD PROTEIN"/>
    <property type="match status" value="1"/>
</dbReference>
<feature type="region of interest" description="Disordered" evidence="1">
    <location>
        <begin position="248"/>
        <end position="336"/>
    </location>
</feature>
<reference evidence="3 6" key="2">
    <citation type="submission" date="2019-07" db="EMBL/GenBank/DDBJ databases">
        <title>Whole genome shotgun sequence of Staphylococcus arlettae NBRC 109765.</title>
        <authorList>
            <person name="Hosoyama A."/>
            <person name="Uohara A."/>
            <person name="Ohji S."/>
            <person name="Ichikawa N."/>
        </authorList>
    </citation>
    <scope>NUCLEOTIDE SEQUENCE [LARGE SCALE GENOMIC DNA]</scope>
    <source>
        <strain evidence="3 6">NBRC 109765</strain>
    </source>
</reference>
<dbReference type="InterPro" id="IPR051928">
    <property type="entry name" value="NorD/CobT"/>
</dbReference>
<dbReference type="RefSeq" id="WP_103387902.1">
    <property type="nucleotide sequence ID" value="NZ_BKAV01000001.1"/>
</dbReference>
<accession>A0A380CFW5</accession>
<dbReference type="SUPFAM" id="SSF53300">
    <property type="entry name" value="vWA-like"/>
    <property type="match status" value="1"/>
</dbReference>
<dbReference type="OrthoDB" id="2370292at2"/>
<evidence type="ECO:0000313" key="5">
    <source>
        <dbReference type="Proteomes" id="UP000254956"/>
    </source>
</evidence>
<organism evidence="4 5">
    <name type="scientific">Staphylococcus arlettae</name>
    <dbReference type="NCBI Taxonomy" id="29378"/>
    <lineage>
        <taxon>Bacteria</taxon>
        <taxon>Bacillati</taxon>
        <taxon>Bacillota</taxon>
        <taxon>Bacilli</taxon>
        <taxon>Bacillales</taxon>
        <taxon>Staphylococcaceae</taxon>
        <taxon>Staphylococcus</taxon>
    </lineage>
</organism>
<dbReference type="EC" id="6.6.1.2" evidence="4"/>
<dbReference type="GO" id="GO:0051116">
    <property type="term" value="F:cobaltochelatase activity"/>
    <property type="evidence" value="ECO:0007669"/>
    <property type="project" value="UniProtKB-EC"/>
</dbReference>
<dbReference type="STRING" id="1212545.SARL_12341"/>
<gene>
    <name evidence="4" type="primary">cobT</name>
    <name evidence="4" type="ORF">NCTC12413_01510</name>
    <name evidence="3" type="ORF">SAR03_00890</name>
</gene>
<proteinExistence type="predicted"/>
<dbReference type="EMBL" id="BKAV01000001">
    <property type="protein sequence ID" value="GEP99051.1"/>
    <property type="molecule type" value="Genomic_DNA"/>
</dbReference>
<evidence type="ECO:0000313" key="3">
    <source>
        <dbReference type="EMBL" id="GEP99051.1"/>
    </source>
</evidence>
<feature type="compositionally biased region" description="Polar residues" evidence="1">
    <location>
        <begin position="252"/>
        <end position="261"/>
    </location>
</feature>